<proteinExistence type="predicted"/>
<gene>
    <name evidence="2" type="ORF">GGD55_004410</name>
</gene>
<evidence type="ECO:0000313" key="2">
    <source>
        <dbReference type="EMBL" id="MBB5537690.1"/>
    </source>
</evidence>
<keyword evidence="1" id="KW-0472">Membrane</keyword>
<keyword evidence="3" id="KW-1185">Reference proteome</keyword>
<keyword evidence="1" id="KW-0812">Transmembrane</keyword>
<dbReference type="RefSeq" id="WP_083925954.1">
    <property type="nucleotide sequence ID" value="NZ_JACHBK010000010.1"/>
</dbReference>
<feature type="transmembrane region" description="Helical" evidence="1">
    <location>
        <begin position="17"/>
        <end position="36"/>
    </location>
</feature>
<keyword evidence="1" id="KW-1133">Transmembrane helix</keyword>
<name>A0A7W8UGF3_9HYPH</name>
<organism evidence="2 3">
    <name type="scientific">Rhizobium giardinii</name>
    <dbReference type="NCBI Taxonomy" id="56731"/>
    <lineage>
        <taxon>Bacteria</taxon>
        <taxon>Pseudomonadati</taxon>
        <taxon>Pseudomonadota</taxon>
        <taxon>Alphaproteobacteria</taxon>
        <taxon>Hyphomicrobiales</taxon>
        <taxon>Rhizobiaceae</taxon>
        <taxon>Rhizobium/Agrobacterium group</taxon>
        <taxon>Rhizobium</taxon>
    </lineage>
</organism>
<evidence type="ECO:0000313" key="3">
    <source>
        <dbReference type="Proteomes" id="UP000585507"/>
    </source>
</evidence>
<reference evidence="2 3" key="1">
    <citation type="submission" date="2020-08" db="EMBL/GenBank/DDBJ databases">
        <title>Genomic Encyclopedia of Type Strains, Phase IV (KMG-V): Genome sequencing to study the core and pangenomes of soil and plant-associated prokaryotes.</title>
        <authorList>
            <person name="Whitman W."/>
        </authorList>
    </citation>
    <scope>NUCLEOTIDE SEQUENCE [LARGE SCALE GENOMIC DNA]</scope>
    <source>
        <strain evidence="2 3">SEMIA 4084</strain>
    </source>
</reference>
<dbReference type="AlphaFoldDB" id="A0A7W8UGF3"/>
<protein>
    <submittedName>
        <fullName evidence="2">Uncharacterized protein</fullName>
    </submittedName>
</protein>
<accession>A0A7W8UGF3</accession>
<sequence>MVYLSALRITSNISTRICFLICVTIAFLLPFIILPVSETYANDPLEDFPFLISCEYKGTHHAFYFSKLGSDGVATYINPSRLAGTITVGGTAKTLGEPIGGSCLGKTLEQLRASGQASDLRR</sequence>
<evidence type="ECO:0000256" key="1">
    <source>
        <dbReference type="SAM" id="Phobius"/>
    </source>
</evidence>
<comment type="caution">
    <text evidence="2">The sequence shown here is derived from an EMBL/GenBank/DDBJ whole genome shotgun (WGS) entry which is preliminary data.</text>
</comment>
<dbReference type="Proteomes" id="UP000585507">
    <property type="component" value="Unassembled WGS sequence"/>
</dbReference>
<dbReference type="EMBL" id="JACHBK010000010">
    <property type="protein sequence ID" value="MBB5537690.1"/>
    <property type="molecule type" value="Genomic_DNA"/>
</dbReference>